<dbReference type="CDD" id="cd00257">
    <property type="entry name" value="beta-trefoil_FSCN-like"/>
    <property type="match status" value="1"/>
</dbReference>
<proteinExistence type="predicted"/>
<dbReference type="InterPro" id="IPR008999">
    <property type="entry name" value="Actin-crosslinking"/>
</dbReference>
<dbReference type="Proteomes" id="UP000433101">
    <property type="component" value="Unassembled WGS sequence"/>
</dbReference>
<accession>A0A7X3LVM9</accession>
<dbReference type="Gene3D" id="2.40.128.270">
    <property type="match status" value="1"/>
</dbReference>
<dbReference type="Pfam" id="PF03724">
    <property type="entry name" value="META"/>
    <property type="match status" value="1"/>
</dbReference>
<reference evidence="2 3" key="1">
    <citation type="submission" date="2019-12" db="EMBL/GenBank/DDBJ databases">
        <authorList>
            <person name="Li M."/>
        </authorList>
    </citation>
    <scope>NUCLEOTIDE SEQUENCE [LARGE SCALE GENOMIC DNA]</scope>
    <source>
        <strain evidence="2 3">GBMRC 2046</strain>
    </source>
</reference>
<protein>
    <submittedName>
        <fullName evidence="2">META domain-containing protein</fullName>
    </submittedName>
</protein>
<evidence type="ECO:0000313" key="3">
    <source>
        <dbReference type="Proteomes" id="UP000433101"/>
    </source>
</evidence>
<dbReference type="PANTHER" id="PTHR35535:SF2">
    <property type="entry name" value="DUF306 DOMAIN-CONTAINING PROTEIN"/>
    <property type="match status" value="1"/>
</dbReference>
<dbReference type="PANTHER" id="PTHR35535">
    <property type="entry name" value="HEAT SHOCK PROTEIN HSLJ"/>
    <property type="match status" value="1"/>
</dbReference>
<dbReference type="InterPro" id="IPR053147">
    <property type="entry name" value="Hsp_HslJ-like"/>
</dbReference>
<gene>
    <name evidence="2" type="ORF">GR183_13475</name>
</gene>
<dbReference type="Gene3D" id="2.80.10.50">
    <property type="match status" value="1"/>
</dbReference>
<dbReference type="SUPFAM" id="SSF50405">
    <property type="entry name" value="Actin-crosslinking proteins"/>
    <property type="match status" value="1"/>
</dbReference>
<keyword evidence="3" id="KW-1185">Reference proteome</keyword>
<comment type="caution">
    <text evidence="2">The sequence shown here is derived from an EMBL/GenBank/DDBJ whole genome shotgun (WGS) entry which is preliminary data.</text>
</comment>
<dbReference type="EMBL" id="WUMV01000006">
    <property type="protein sequence ID" value="MXN65918.1"/>
    <property type="molecule type" value="Genomic_DNA"/>
</dbReference>
<name>A0A7X3LVM9_9HYPH</name>
<evidence type="ECO:0000259" key="1">
    <source>
        <dbReference type="Pfam" id="PF03724"/>
    </source>
</evidence>
<dbReference type="InterPro" id="IPR005184">
    <property type="entry name" value="DUF306_Meta_HslJ"/>
</dbReference>
<dbReference type="AlphaFoldDB" id="A0A7X3LVM9"/>
<dbReference type="InterPro" id="IPR038670">
    <property type="entry name" value="HslJ-like_sf"/>
</dbReference>
<evidence type="ECO:0000313" key="2">
    <source>
        <dbReference type="EMBL" id="MXN65918.1"/>
    </source>
</evidence>
<organism evidence="2 3">
    <name type="scientific">Stappia sediminis</name>
    <dbReference type="NCBI Taxonomy" id="2692190"/>
    <lineage>
        <taxon>Bacteria</taxon>
        <taxon>Pseudomonadati</taxon>
        <taxon>Pseudomonadota</taxon>
        <taxon>Alphaproteobacteria</taxon>
        <taxon>Hyphomicrobiales</taxon>
        <taxon>Stappiaceae</taxon>
        <taxon>Stappia</taxon>
    </lineage>
</organism>
<dbReference type="RefSeq" id="WP_160776157.1">
    <property type="nucleotide sequence ID" value="NZ_WUMV01000006.1"/>
</dbReference>
<sequence length="281" mass="31089">MKWLAAFLGATLFAVVCLPVPAFADIVHLKSLRSGRYVTLDVDRAGLLAATAQKKRNAAKLELVRLSGNRIAFRVPTNNTFVRAGVGDRTLLSAGSPRIEGWETFEMHPLSRHRFALRSLRNGRYVRAGVGRASLLAAVSRNIGEWETFELVKAQSRPHARKPAIPSLHGNWQIRMVRGEDGRLAPVAPVLAQAAKIEVGRTGRFTAFTGCNEIAGRLSQDRTRIRVSRVVATNRGCSGKRGELERRFLGALRSAIRVNGNRQRMTFYERGGRPLMVIAQN</sequence>
<feature type="domain" description="DUF306" evidence="1">
    <location>
        <begin position="169"/>
        <end position="278"/>
    </location>
</feature>